<feature type="transmembrane region" description="Helical" evidence="6">
    <location>
        <begin position="172"/>
        <end position="201"/>
    </location>
</feature>
<keyword evidence="9" id="KW-1185">Reference proteome</keyword>
<reference evidence="8" key="2">
    <citation type="journal article" date="2019" name="IMA Fungus">
        <title>Genome sequencing and comparison of five Tilletia species to identify candidate genes for the detection of regulated species infecting wheat.</title>
        <authorList>
            <person name="Nguyen H.D.T."/>
            <person name="Sultana T."/>
            <person name="Kesanakurti P."/>
            <person name="Hambleton S."/>
        </authorList>
    </citation>
    <scope>NUCLEOTIDE SEQUENCE</scope>
    <source>
        <strain evidence="8">DAOMC 236422</strain>
    </source>
</reference>
<dbReference type="Pfam" id="PF01694">
    <property type="entry name" value="Rhomboid"/>
    <property type="match status" value="1"/>
</dbReference>
<feature type="region of interest" description="Disordered" evidence="5">
    <location>
        <begin position="234"/>
        <end position="333"/>
    </location>
</feature>
<proteinExistence type="predicted"/>
<feature type="transmembrane region" description="Helical" evidence="6">
    <location>
        <begin position="88"/>
        <end position="110"/>
    </location>
</feature>
<evidence type="ECO:0000256" key="5">
    <source>
        <dbReference type="SAM" id="MobiDB-lite"/>
    </source>
</evidence>
<evidence type="ECO:0000259" key="7">
    <source>
        <dbReference type="Pfam" id="PF01694"/>
    </source>
</evidence>
<evidence type="ECO:0000256" key="4">
    <source>
        <dbReference type="ARBA" id="ARBA00023136"/>
    </source>
</evidence>
<evidence type="ECO:0000256" key="1">
    <source>
        <dbReference type="ARBA" id="ARBA00004141"/>
    </source>
</evidence>
<evidence type="ECO:0000313" key="9">
    <source>
        <dbReference type="Proteomes" id="UP000078113"/>
    </source>
</evidence>
<dbReference type="EMBL" id="LWDG02000183">
    <property type="protein sequence ID" value="KAE8267975.1"/>
    <property type="molecule type" value="Genomic_DNA"/>
</dbReference>
<accession>A0A8X7N991</accession>
<comment type="subcellular location">
    <subcellularLocation>
        <location evidence="1">Membrane</location>
        <topology evidence="1">Multi-pass membrane protein</topology>
    </subcellularLocation>
</comment>
<dbReference type="PANTHER" id="PTHR43066">
    <property type="entry name" value="RHOMBOID-RELATED PROTEIN"/>
    <property type="match status" value="1"/>
</dbReference>
<keyword evidence="4 6" id="KW-0472">Membrane</keyword>
<keyword evidence="3 6" id="KW-1133">Transmembrane helix</keyword>
<evidence type="ECO:0000256" key="2">
    <source>
        <dbReference type="ARBA" id="ARBA00022692"/>
    </source>
</evidence>
<reference evidence="8" key="1">
    <citation type="submission" date="2016-04" db="EMBL/GenBank/DDBJ databases">
        <authorList>
            <person name="Nguyen H.D."/>
            <person name="Samba Siva P."/>
            <person name="Cullis J."/>
            <person name="Levesque C.A."/>
            <person name="Hambleton S."/>
        </authorList>
    </citation>
    <scope>NUCLEOTIDE SEQUENCE</scope>
    <source>
        <strain evidence="8">DAOMC 236422</strain>
    </source>
</reference>
<dbReference type="SUPFAM" id="SSF144091">
    <property type="entry name" value="Rhomboid-like"/>
    <property type="match status" value="1"/>
</dbReference>
<evidence type="ECO:0000256" key="6">
    <source>
        <dbReference type="SAM" id="Phobius"/>
    </source>
</evidence>
<evidence type="ECO:0000313" key="8">
    <source>
        <dbReference type="EMBL" id="KAE8267975.1"/>
    </source>
</evidence>
<dbReference type="InterPro" id="IPR035952">
    <property type="entry name" value="Rhomboid-like_sf"/>
</dbReference>
<gene>
    <name evidence="8" type="ORF">A4X09_0g4366</name>
</gene>
<comment type="caution">
    <text evidence="8">The sequence shown here is derived from an EMBL/GenBank/DDBJ whole genome shotgun (WGS) entry which is preliminary data.</text>
</comment>
<protein>
    <recommendedName>
        <fullName evidence="7">Peptidase S54 rhomboid domain-containing protein</fullName>
    </recommendedName>
</protein>
<sequence>MPVSGFADAPLTKGLLIAACLLPLFANLLQLKPYAHLQLLPHVLRQGQYWRIATYQLCYANSSEVLLSALLLYRSGRTVERIFSTSKYAAFVLFTLVVQAALTTAVMLVVMRTSAESWLALVLPTVWRENGRLPGGPFGLVAALVYQHIQVVPDIWLVKLGPVLLGDRSLDWVLLALLCFSQGPASILLCAIGILTSAMYASRIPVLGRLRRIRIPSFLYRLLAHIGEPWIGSTRLPQRSSRAEPRRRRTRAQRTAERIARDGVNPAGAAGGGADGTEGNEAATGNNQAAVQILTGFLRRWSRRQPSTAATGPPSPSPGGAPAVPTRTPDAPR</sequence>
<dbReference type="AlphaFoldDB" id="A0A8X7N991"/>
<feature type="transmembrane region" description="Helical" evidence="6">
    <location>
        <begin position="12"/>
        <end position="31"/>
    </location>
</feature>
<dbReference type="GO" id="GO:0016020">
    <property type="term" value="C:membrane"/>
    <property type="evidence" value="ECO:0007669"/>
    <property type="project" value="UniProtKB-SubCell"/>
</dbReference>
<dbReference type="Gene3D" id="1.20.1540.10">
    <property type="entry name" value="Rhomboid-like"/>
    <property type="match status" value="1"/>
</dbReference>
<feature type="domain" description="Peptidase S54 rhomboid" evidence="7">
    <location>
        <begin position="46"/>
        <end position="105"/>
    </location>
</feature>
<organism evidence="8 9">
    <name type="scientific">Tilletia walkeri</name>
    <dbReference type="NCBI Taxonomy" id="117179"/>
    <lineage>
        <taxon>Eukaryota</taxon>
        <taxon>Fungi</taxon>
        <taxon>Dikarya</taxon>
        <taxon>Basidiomycota</taxon>
        <taxon>Ustilaginomycotina</taxon>
        <taxon>Exobasidiomycetes</taxon>
        <taxon>Tilletiales</taxon>
        <taxon>Tilletiaceae</taxon>
        <taxon>Tilletia</taxon>
    </lineage>
</organism>
<dbReference type="PANTHER" id="PTHR43066:SF21">
    <property type="entry name" value="UBIQUITIN-ASSOCIATED DOMAIN-CONTAINING PROTEIN 2"/>
    <property type="match status" value="1"/>
</dbReference>
<evidence type="ECO:0000256" key="3">
    <source>
        <dbReference type="ARBA" id="ARBA00022989"/>
    </source>
</evidence>
<dbReference type="Proteomes" id="UP000078113">
    <property type="component" value="Unassembled WGS sequence"/>
</dbReference>
<dbReference type="GO" id="GO:0004252">
    <property type="term" value="F:serine-type endopeptidase activity"/>
    <property type="evidence" value="ECO:0007669"/>
    <property type="project" value="InterPro"/>
</dbReference>
<name>A0A8X7N991_9BASI</name>
<keyword evidence="2 6" id="KW-0812">Transmembrane</keyword>
<dbReference type="InterPro" id="IPR022764">
    <property type="entry name" value="Peptidase_S54_rhomboid_dom"/>
</dbReference>